<reference evidence="1 2" key="1">
    <citation type="submission" date="2014-04" db="EMBL/GenBank/DDBJ databases">
        <title>Evolutionary Origins and Diversification of the Mycorrhizal Mutualists.</title>
        <authorList>
            <consortium name="DOE Joint Genome Institute"/>
            <consortium name="Mycorrhizal Genomics Consortium"/>
            <person name="Kohler A."/>
            <person name="Kuo A."/>
            <person name="Nagy L.G."/>
            <person name="Floudas D."/>
            <person name="Copeland A."/>
            <person name="Barry K.W."/>
            <person name="Cichocki N."/>
            <person name="Veneault-Fourrey C."/>
            <person name="LaButti K."/>
            <person name="Lindquist E.A."/>
            <person name="Lipzen A."/>
            <person name="Lundell T."/>
            <person name="Morin E."/>
            <person name="Murat C."/>
            <person name="Riley R."/>
            <person name="Ohm R."/>
            <person name="Sun H."/>
            <person name="Tunlid A."/>
            <person name="Henrissat B."/>
            <person name="Grigoriev I.V."/>
            <person name="Hibbett D.S."/>
            <person name="Martin F."/>
        </authorList>
    </citation>
    <scope>NUCLEOTIDE SEQUENCE [LARGE SCALE GENOMIC DNA]</scope>
    <source>
        <strain evidence="1 2">FD-317 M1</strain>
    </source>
</reference>
<sequence length="255" mass="29128">MGVRGTMYWRTISTVIGMNTVQPWGRNHIQHLRQSNTILGLGSKQFDKDVNAIINIYAELAGQVGKIECFQIKEVEGRRMLEIGNRIFMLKREAPNMEWFVPLCEVNSESTIESQNTEQSTFTHNIENVVHFEEEKSEGEGEKMYKRAYQMNINDTRKQDIYNEPTQDPCWGHCHCGIPAGYNSYKARIKGDFNTESGDAVGQNTHSVAQNKSKVSIKVQLKKRSAFNDEAEKDVEDAGRELKKMVESNKAKMVE</sequence>
<accession>A0A0D0CEA0</accession>
<dbReference type="OrthoDB" id="3269456at2759"/>
<keyword evidence="2" id="KW-1185">Reference proteome</keyword>
<organism evidence="1 2">
    <name type="scientific">Collybiopsis luxurians FD-317 M1</name>
    <dbReference type="NCBI Taxonomy" id="944289"/>
    <lineage>
        <taxon>Eukaryota</taxon>
        <taxon>Fungi</taxon>
        <taxon>Dikarya</taxon>
        <taxon>Basidiomycota</taxon>
        <taxon>Agaricomycotina</taxon>
        <taxon>Agaricomycetes</taxon>
        <taxon>Agaricomycetidae</taxon>
        <taxon>Agaricales</taxon>
        <taxon>Marasmiineae</taxon>
        <taxon>Omphalotaceae</taxon>
        <taxon>Collybiopsis</taxon>
        <taxon>Collybiopsis luxurians</taxon>
    </lineage>
</organism>
<gene>
    <name evidence="1" type="ORF">GYMLUDRAFT_59251</name>
</gene>
<evidence type="ECO:0000313" key="1">
    <source>
        <dbReference type="EMBL" id="KIK60849.1"/>
    </source>
</evidence>
<name>A0A0D0CEA0_9AGAR</name>
<protein>
    <submittedName>
        <fullName evidence="1">Uncharacterized protein</fullName>
    </submittedName>
</protein>
<dbReference type="AlphaFoldDB" id="A0A0D0CEA0"/>
<dbReference type="EMBL" id="KN834773">
    <property type="protein sequence ID" value="KIK60849.1"/>
    <property type="molecule type" value="Genomic_DNA"/>
</dbReference>
<evidence type="ECO:0000313" key="2">
    <source>
        <dbReference type="Proteomes" id="UP000053593"/>
    </source>
</evidence>
<proteinExistence type="predicted"/>
<dbReference type="Proteomes" id="UP000053593">
    <property type="component" value="Unassembled WGS sequence"/>
</dbReference>
<dbReference type="HOGENOM" id="CLU_067622_2_0_1"/>